<dbReference type="Pfam" id="PF03330">
    <property type="entry name" value="DPBB_1"/>
    <property type="match status" value="1"/>
</dbReference>
<feature type="signal peptide" evidence="3">
    <location>
        <begin position="1"/>
        <end position="20"/>
    </location>
</feature>
<dbReference type="PANTHER" id="PTHR31836">
    <property type="match status" value="1"/>
</dbReference>
<organism evidence="5 6">
    <name type="scientific">Apophysomyces ossiformis</name>
    <dbReference type="NCBI Taxonomy" id="679940"/>
    <lineage>
        <taxon>Eukaryota</taxon>
        <taxon>Fungi</taxon>
        <taxon>Fungi incertae sedis</taxon>
        <taxon>Mucoromycota</taxon>
        <taxon>Mucoromycotina</taxon>
        <taxon>Mucoromycetes</taxon>
        <taxon>Mucorales</taxon>
        <taxon>Mucorineae</taxon>
        <taxon>Mucoraceae</taxon>
        <taxon>Apophysomyces</taxon>
    </lineage>
</organism>
<sequence length="165" mass="17519">MRSVLLLISLVLCLFALAEAARTNDAGRQVSRAERVVLEKRKKKHHSNGNSSNSAGQGGFSGTFSGRGTFFTPSSEGGSTGACGPHEADDAPIVAINREQYGDTSRKSEWCGKKLRISYNGKSVTATVNDACPGCGYGGLDLTKPLFRALAPLTKGIIQVTWEVI</sequence>
<feature type="domain" description="RlpA-like protein double-psi beta-barrel" evidence="4">
    <location>
        <begin position="112"/>
        <end position="161"/>
    </location>
</feature>
<keyword evidence="1 3" id="KW-0732">Signal</keyword>
<dbReference type="EMBL" id="JABAYA010000001">
    <property type="protein sequence ID" value="KAF7732839.1"/>
    <property type="molecule type" value="Genomic_DNA"/>
</dbReference>
<name>A0A8H7BZM6_9FUNG</name>
<dbReference type="InterPro" id="IPR051477">
    <property type="entry name" value="Expansin_CellWall"/>
</dbReference>
<dbReference type="Gene3D" id="2.40.40.10">
    <property type="entry name" value="RlpA-like domain"/>
    <property type="match status" value="1"/>
</dbReference>
<dbReference type="Proteomes" id="UP000605846">
    <property type="component" value="Unassembled WGS sequence"/>
</dbReference>
<proteinExistence type="predicted"/>
<dbReference type="InterPro" id="IPR036908">
    <property type="entry name" value="RlpA-like_sf"/>
</dbReference>
<feature type="region of interest" description="Disordered" evidence="2">
    <location>
        <begin position="39"/>
        <end position="59"/>
    </location>
</feature>
<evidence type="ECO:0000313" key="6">
    <source>
        <dbReference type="Proteomes" id="UP000605846"/>
    </source>
</evidence>
<evidence type="ECO:0000313" key="5">
    <source>
        <dbReference type="EMBL" id="KAF7732839.1"/>
    </source>
</evidence>
<evidence type="ECO:0000256" key="1">
    <source>
        <dbReference type="ARBA" id="ARBA00022729"/>
    </source>
</evidence>
<protein>
    <recommendedName>
        <fullName evidence="4">RlpA-like protein double-psi beta-barrel domain-containing protein</fullName>
    </recommendedName>
</protein>
<evidence type="ECO:0000256" key="3">
    <source>
        <dbReference type="SAM" id="SignalP"/>
    </source>
</evidence>
<dbReference type="OrthoDB" id="623670at2759"/>
<dbReference type="PANTHER" id="PTHR31836:SF28">
    <property type="entry name" value="SRCR DOMAIN-CONTAINING PROTEIN-RELATED"/>
    <property type="match status" value="1"/>
</dbReference>
<accession>A0A8H7BZM6</accession>
<evidence type="ECO:0000259" key="4">
    <source>
        <dbReference type="Pfam" id="PF03330"/>
    </source>
</evidence>
<gene>
    <name evidence="5" type="ORF">EC973_000115</name>
</gene>
<dbReference type="SUPFAM" id="SSF50685">
    <property type="entry name" value="Barwin-like endoglucanases"/>
    <property type="match status" value="1"/>
</dbReference>
<reference evidence="5" key="1">
    <citation type="submission" date="2020-01" db="EMBL/GenBank/DDBJ databases">
        <title>Genome Sequencing of Three Apophysomyces-Like Fungal Strains Confirms a Novel Fungal Genus in the Mucoromycota with divergent Burkholderia-like Endosymbiotic Bacteria.</title>
        <authorList>
            <person name="Stajich J.E."/>
            <person name="Macias A.M."/>
            <person name="Carter-House D."/>
            <person name="Lovett B."/>
            <person name="Kasson L.R."/>
            <person name="Berry K."/>
            <person name="Grigoriev I."/>
            <person name="Chang Y."/>
            <person name="Spatafora J."/>
            <person name="Kasson M.T."/>
        </authorList>
    </citation>
    <scope>NUCLEOTIDE SEQUENCE</scope>
    <source>
        <strain evidence="5">NRRL A-21654</strain>
    </source>
</reference>
<feature type="chain" id="PRO_5035003322" description="RlpA-like protein double-psi beta-barrel domain-containing protein" evidence="3">
    <location>
        <begin position="21"/>
        <end position="165"/>
    </location>
</feature>
<evidence type="ECO:0000256" key="2">
    <source>
        <dbReference type="SAM" id="MobiDB-lite"/>
    </source>
</evidence>
<dbReference type="InterPro" id="IPR009009">
    <property type="entry name" value="RlpA-like_DPBB"/>
</dbReference>
<dbReference type="AlphaFoldDB" id="A0A8H7BZM6"/>
<keyword evidence="6" id="KW-1185">Reference proteome</keyword>
<comment type="caution">
    <text evidence="5">The sequence shown here is derived from an EMBL/GenBank/DDBJ whole genome shotgun (WGS) entry which is preliminary data.</text>
</comment>
<dbReference type="CDD" id="cd22191">
    <property type="entry name" value="DPBB_RlpA_EXP_N-like"/>
    <property type="match status" value="1"/>
</dbReference>